<evidence type="ECO:0000313" key="2">
    <source>
        <dbReference type="Proteomes" id="UP000807159"/>
    </source>
</evidence>
<sequence>MEVGSSGDLRGLQVGSMSGPRGIGSVGEPKVVRVCVRVWTQEVWGLRSVLGPKGVGSVVGLKGAGSVFQPKVVGVWVVAGPRGIGDWGVSKPRGVGGGVGWGPKGVGGWVHVWIQRGWVHIQTQIGWDLGPSVSRPKGFGSFDPRGLGPSASGAKRVVSIFFFLRNFNLASSDIRKRKG</sequence>
<dbReference type="Proteomes" id="UP000807159">
    <property type="component" value="Chromosome 5"/>
</dbReference>
<gene>
    <name evidence="1" type="ORF">H0E87_009634</name>
</gene>
<protein>
    <submittedName>
        <fullName evidence="1">Uncharacterized protein</fullName>
    </submittedName>
</protein>
<keyword evidence="2" id="KW-1185">Reference proteome</keyword>
<comment type="caution">
    <text evidence="1">The sequence shown here is derived from an EMBL/GenBank/DDBJ whole genome shotgun (WGS) entry which is preliminary data.</text>
</comment>
<accession>A0A8T2YQ24</accession>
<proteinExistence type="predicted"/>
<organism evidence="1 2">
    <name type="scientific">Populus deltoides</name>
    <name type="common">Eastern poplar</name>
    <name type="synonym">Eastern cottonwood</name>
    <dbReference type="NCBI Taxonomy" id="3696"/>
    <lineage>
        <taxon>Eukaryota</taxon>
        <taxon>Viridiplantae</taxon>
        <taxon>Streptophyta</taxon>
        <taxon>Embryophyta</taxon>
        <taxon>Tracheophyta</taxon>
        <taxon>Spermatophyta</taxon>
        <taxon>Magnoliopsida</taxon>
        <taxon>eudicotyledons</taxon>
        <taxon>Gunneridae</taxon>
        <taxon>Pentapetalae</taxon>
        <taxon>rosids</taxon>
        <taxon>fabids</taxon>
        <taxon>Malpighiales</taxon>
        <taxon>Salicaceae</taxon>
        <taxon>Saliceae</taxon>
        <taxon>Populus</taxon>
    </lineage>
</organism>
<reference evidence="1" key="1">
    <citation type="journal article" date="2021" name="J. Hered.">
        <title>Genome Assembly of Salicaceae Populus deltoides (Eastern Cottonwood) I-69 Based on Nanopore Sequencing and Hi-C Technologies.</title>
        <authorList>
            <person name="Bai S."/>
            <person name="Wu H."/>
            <person name="Zhang J."/>
            <person name="Pan Z."/>
            <person name="Zhao W."/>
            <person name="Li Z."/>
            <person name="Tong C."/>
        </authorList>
    </citation>
    <scope>NUCLEOTIDE SEQUENCE</scope>
    <source>
        <tissue evidence="1">Leaf</tissue>
    </source>
</reference>
<dbReference type="EMBL" id="JACEGQ020000005">
    <property type="protein sequence ID" value="KAH8507187.1"/>
    <property type="molecule type" value="Genomic_DNA"/>
</dbReference>
<dbReference type="AlphaFoldDB" id="A0A8T2YQ24"/>
<name>A0A8T2YQ24_POPDE</name>
<evidence type="ECO:0000313" key="1">
    <source>
        <dbReference type="EMBL" id="KAH8507187.1"/>
    </source>
</evidence>